<evidence type="ECO:0000256" key="17">
    <source>
        <dbReference type="ARBA" id="ARBA00024827"/>
    </source>
</evidence>
<keyword evidence="8" id="KW-0597">Phosphoprotein</keyword>
<feature type="domain" description="PAS" evidence="20">
    <location>
        <begin position="326"/>
        <end position="400"/>
    </location>
</feature>
<evidence type="ECO:0000256" key="4">
    <source>
        <dbReference type="ARBA" id="ARBA00012438"/>
    </source>
</evidence>
<name>A0A0N7HWR3_9BACT</name>
<dbReference type="RefSeq" id="WP_062544500.1">
    <property type="nucleotide sequence ID" value="NZ_CP012643.1"/>
</dbReference>
<dbReference type="SMART" id="SM00091">
    <property type="entry name" value="PAS"/>
    <property type="match status" value="5"/>
</dbReference>
<dbReference type="SMART" id="SM00086">
    <property type="entry name" value="PAC"/>
    <property type="match status" value="3"/>
</dbReference>
<dbReference type="GO" id="GO:0005737">
    <property type="term" value="C:cytoplasm"/>
    <property type="evidence" value="ECO:0007669"/>
    <property type="project" value="UniProtKB-SubCell"/>
</dbReference>
<dbReference type="Pfam" id="PF08448">
    <property type="entry name" value="PAS_4"/>
    <property type="match status" value="2"/>
</dbReference>
<dbReference type="InterPro" id="IPR035965">
    <property type="entry name" value="PAS-like_dom_sf"/>
</dbReference>
<dbReference type="InterPro" id="IPR013655">
    <property type="entry name" value="PAS_fold_3"/>
</dbReference>
<keyword evidence="16" id="KW-0411">Iron-sulfur</keyword>
<keyword evidence="13" id="KW-0067">ATP-binding</keyword>
<evidence type="ECO:0000259" key="19">
    <source>
        <dbReference type="PROSITE" id="PS50109"/>
    </source>
</evidence>
<gene>
    <name evidence="22" type="ORF">DC20_14540</name>
</gene>
<dbReference type="GO" id="GO:0016020">
    <property type="term" value="C:membrane"/>
    <property type="evidence" value="ECO:0007669"/>
    <property type="project" value="InterPro"/>
</dbReference>
<comment type="cofactor">
    <cofactor evidence="2">
        <name>[4Fe-4S] cluster</name>
        <dbReference type="ChEBI" id="CHEBI:49883"/>
    </cofactor>
</comment>
<evidence type="ECO:0000256" key="7">
    <source>
        <dbReference type="ARBA" id="ARBA00022490"/>
    </source>
</evidence>
<dbReference type="GO" id="GO:0046983">
    <property type="term" value="F:protein dimerization activity"/>
    <property type="evidence" value="ECO:0007669"/>
    <property type="project" value="InterPro"/>
</dbReference>
<dbReference type="GO" id="GO:0005524">
    <property type="term" value="F:ATP binding"/>
    <property type="evidence" value="ECO:0007669"/>
    <property type="project" value="UniProtKB-KW"/>
</dbReference>
<dbReference type="SUPFAM" id="SSF55874">
    <property type="entry name" value="ATPase domain of HSP90 chaperone/DNA topoisomerase II/histidine kinase"/>
    <property type="match status" value="1"/>
</dbReference>
<dbReference type="Gene3D" id="3.30.565.10">
    <property type="entry name" value="Histidine kinase-like ATPase, C-terminal domain"/>
    <property type="match status" value="1"/>
</dbReference>
<proteinExistence type="predicted"/>
<comment type="function">
    <text evidence="17">Member of the two-component regulatory system NreB/NreC involved in the control of dissimilatory nitrate/nitrite reduction in response to oxygen. NreB functions as a direct oxygen sensor histidine kinase which is autophosphorylated, in the absence of oxygen, probably at the conserved histidine residue, and transfers its phosphate group probably to a conserved aspartate residue of NreC. NreB/NreC activates the expression of the nitrate (narGHJI) and nitrite (nir) reductase operons, as well as the putative nitrate transporter gene narT.</text>
</comment>
<dbReference type="InterPro" id="IPR004358">
    <property type="entry name" value="Sig_transdc_His_kin-like_C"/>
</dbReference>
<dbReference type="Pfam" id="PF02518">
    <property type="entry name" value="HATPase_c"/>
    <property type="match status" value="1"/>
</dbReference>
<keyword evidence="9" id="KW-0808">Transferase</keyword>
<dbReference type="OrthoDB" id="5401121at2"/>
<keyword evidence="10" id="KW-0479">Metal-binding</keyword>
<evidence type="ECO:0000256" key="2">
    <source>
        <dbReference type="ARBA" id="ARBA00001966"/>
    </source>
</evidence>
<dbReference type="EMBL" id="CP012643">
    <property type="protein sequence ID" value="ALI99968.1"/>
    <property type="molecule type" value="Genomic_DNA"/>
</dbReference>
<dbReference type="Gene3D" id="3.30.450.20">
    <property type="entry name" value="PAS domain"/>
    <property type="match status" value="5"/>
</dbReference>
<comment type="catalytic activity">
    <reaction evidence="1">
        <text>ATP + protein L-histidine = ADP + protein N-phospho-L-histidine.</text>
        <dbReference type="EC" id="2.7.13.3"/>
    </reaction>
</comment>
<dbReference type="Proteomes" id="UP000061382">
    <property type="component" value="Chromosome"/>
</dbReference>
<dbReference type="PROSITE" id="PS50109">
    <property type="entry name" value="HIS_KIN"/>
    <property type="match status" value="1"/>
</dbReference>
<feature type="domain" description="PAS" evidence="20">
    <location>
        <begin position="689"/>
        <end position="759"/>
    </location>
</feature>
<dbReference type="InterPro" id="IPR036890">
    <property type="entry name" value="HATPase_C_sf"/>
</dbReference>
<evidence type="ECO:0000256" key="15">
    <source>
        <dbReference type="ARBA" id="ARBA00023012"/>
    </source>
</evidence>
<dbReference type="InterPro" id="IPR000014">
    <property type="entry name" value="PAS"/>
</dbReference>
<dbReference type="EC" id="2.7.13.3" evidence="4"/>
<evidence type="ECO:0000256" key="13">
    <source>
        <dbReference type="ARBA" id="ARBA00022840"/>
    </source>
</evidence>
<dbReference type="PANTHER" id="PTHR24421">
    <property type="entry name" value="NITRATE/NITRITE SENSOR PROTEIN NARX-RELATED"/>
    <property type="match status" value="1"/>
</dbReference>
<evidence type="ECO:0000256" key="6">
    <source>
        <dbReference type="ARBA" id="ARBA00022485"/>
    </source>
</evidence>
<keyword evidence="6" id="KW-0004">4Fe-4S</keyword>
<dbReference type="InterPro" id="IPR013656">
    <property type="entry name" value="PAS_4"/>
</dbReference>
<evidence type="ECO:0000256" key="11">
    <source>
        <dbReference type="ARBA" id="ARBA00022741"/>
    </source>
</evidence>
<keyword evidence="15" id="KW-0902">Two-component regulatory system</keyword>
<protein>
    <recommendedName>
        <fullName evidence="5">Oxygen sensor histidine kinase NreB</fullName>
        <ecNumber evidence="4">2.7.13.3</ecNumber>
    </recommendedName>
    <alternativeName>
        <fullName evidence="18">Nitrogen regulation protein B</fullName>
    </alternativeName>
</protein>
<evidence type="ECO:0000256" key="9">
    <source>
        <dbReference type="ARBA" id="ARBA00022679"/>
    </source>
</evidence>
<feature type="domain" description="PAS" evidence="20">
    <location>
        <begin position="73"/>
        <end position="143"/>
    </location>
</feature>
<evidence type="ECO:0000256" key="12">
    <source>
        <dbReference type="ARBA" id="ARBA00022777"/>
    </source>
</evidence>
<evidence type="ECO:0000256" key="14">
    <source>
        <dbReference type="ARBA" id="ARBA00023004"/>
    </source>
</evidence>
<feature type="domain" description="PAC" evidence="21">
    <location>
        <begin position="405"/>
        <end position="458"/>
    </location>
</feature>
<dbReference type="PROSITE" id="PS50113">
    <property type="entry name" value="PAC"/>
    <property type="match status" value="2"/>
</dbReference>
<dbReference type="InterPro" id="IPR003594">
    <property type="entry name" value="HATPase_dom"/>
</dbReference>
<dbReference type="CDD" id="cd16917">
    <property type="entry name" value="HATPase_UhpB-NarQ-NarX-like"/>
    <property type="match status" value="1"/>
</dbReference>
<dbReference type="GO" id="GO:0046872">
    <property type="term" value="F:metal ion binding"/>
    <property type="evidence" value="ECO:0007669"/>
    <property type="project" value="UniProtKB-KW"/>
</dbReference>
<dbReference type="InterPro" id="IPR000700">
    <property type="entry name" value="PAS-assoc_C"/>
</dbReference>
<dbReference type="GO" id="GO:0051539">
    <property type="term" value="F:4 iron, 4 sulfur cluster binding"/>
    <property type="evidence" value="ECO:0007669"/>
    <property type="project" value="UniProtKB-KW"/>
</dbReference>
<reference evidence="22 23" key="1">
    <citation type="submission" date="2015-08" db="EMBL/GenBank/DDBJ databases">
        <title>Complete genome sequence of Rufibacter tibetensis strain 1351t, a radiation-resistant bacterium from tibet plateau.</title>
        <authorList>
            <person name="Dai J."/>
        </authorList>
    </citation>
    <scope>NUCLEOTIDE SEQUENCE [LARGE SCALE GENOMIC DNA]</scope>
    <source>
        <strain evidence="22 23">1351</strain>
    </source>
</reference>
<comment type="subcellular location">
    <subcellularLocation>
        <location evidence="3">Cytoplasm</location>
    </subcellularLocation>
</comment>
<dbReference type="STRING" id="512763.DC20_14540"/>
<dbReference type="InterPro" id="IPR005467">
    <property type="entry name" value="His_kinase_dom"/>
</dbReference>
<dbReference type="PROSITE" id="PS50112">
    <property type="entry name" value="PAS"/>
    <property type="match status" value="3"/>
</dbReference>
<evidence type="ECO:0000256" key="3">
    <source>
        <dbReference type="ARBA" id="ARBA00004496"/>
    </source>
</evidence>
<dbReference type="GO" id="GO:0000155">
    <property type="term" value="F:phosphorelay sensor kinase activity"/>
    <property type="evidence" value="ECO:0007669"/>
    <property type="project" value="InterPro"/>
</dbReference>
<organism evidence="22 23">
    <name type="scientific">Rufibacter tibetensis</name>
    <dbReference type="NCBI Taxonomy" id="512763"/>
    <lineage>
        <taxon>Bacteria</taxon>
        <taxon>Pseudomonadati</taxon>
        <taxon>Bacteroidota</taxon>
        <taxon>Cytophagia</taxon>
        <taxon>Cytophagales</taxon>
        <taxon>Hymenobacteraceae</taxon>
        <taxon>Rufibacter</taxon>
    </lineage>
</organism>
<evidence type="ECO:0000256" key="8">
    <source>
        <dbReference type="ARBA" id="ARBA00022553"/>
    </source>
</evidence>
<evidence type="ECO:0000256" key="10">
    <source>
        <dbReference type="ARBA" id="ARBA00022723"/>
    </source>
</evidence>
<dbReference type="PRINTS" id="PR00344">
    <property type="entry name" value="BCTRLSENSOR"/>
</dbReference>
<feature type="domain" description="PAC" evidence="21">
    <location>
        <begin position="146"/>
        <end position="197"/>
    </location>
</feature>
<accession>A0A0N7HWR3</accession>
<dbReference type="KEGG" id="rti:DC20_14540"/>
<evidence type="ECO:0000313" key="22">
    <source>
        <dbReference type="EMBL" id="ALI99968.1"/>
    </source>
</evidence>
<keyword evidence="7" id="KW-0963">Cytoplasm</keyword>
<evidence type="ECO:0000256" key="18">
    <source>
        <dbReference type="ARBA" id="ARBA00030800"/>
    </source>
</evidence>
<evidence type="ECO:0000256" key="1">
    <source>
        <dbReference type="ARBA" id="ARBA00000085"/>
    </source>
</evidence>
<sequence>MSDETKQSTDRHHDFSLLRQEAEKLQKPISAADVQNMSMHEVRLLIQELQIHQVELEMQNHQLQLATQELEAERAKYLHLYQHSPFGYVTLDEHGIIEEANAKGTELLAASRDQLMARRFSQFVHQDSLDAYYGFFRKVLLSEAAQTVELEVLSSKGTVFYAQLEGMLLRRENDTDQCRIAFLDVTERKTAHLELSNKEALLSAVFNSSLNGIQVFKAIRDSDGTLLDFEWVMLNRTAELFLDYTLEQLRRSRLTEIMPSMLTDGHFFTFLNVVDNGEPATFTAHFPKGRSERWLNCVAVKLDDGFVLTFEDVTQQRIANEKLQESQLLVKKTAEALPDFLYVEDLILGRNIYNNRDFLAFLGYTPADIKGHPRELLDTLYHPEDAHLLLDRGNRFAETKDGEFLSVQVRVKAKDGSWRDIMFRETVFKRGTSGRPIQLVGIATDLTEKNQKDRELLQLNETVASILQNLPVTLWRIGKDGLVLESRGAGLNALGLEEQQMVGNGFADLHPELDQQIQLALQGHRITTLAEFNVEGQKVYKQVYLFQDTHTGEAIGFCLDITEQKQAEEEARYRTMLLDQLLHHLPLVLAVIDRKGVFLEMKGRGLRKLGLEDNANKGKSVFDMYRGLKDNIDDILNGEVKTFPSSFRYQGQEVHFQNYGFLNQEHNVAIAFAIDITELKEAQNDLTHAKEFSDNLLETHNNGIFALDQSLTVTTWNKAVEESSSLDRHKVVGHPIQCIVPSKSRHRFLQSLKRVLAGEQVTMYKLPFLPEHRSFEVNLTPILGTKQEVTGILGTVRDTTAQRLRQKEETQQKLAQQKNVMDAIITTQNEERKRIAEALHNSLAQLLYAAKLNLEDIQIDLSDKENNTAPLQKVSTFLEEAIKETRTLAHELIPRVLVDFGLKSALKDLATRLSTNTFTVRCVITGFDEPKDYEFETYLFRFVQELLNNIMKHAEATEALVQVVDKGNSVRVRVQDNGKGMPSNWSERTASKGIGLATLRSRARLLQGDMQIDSTPGDGTIITIEIPH</sequence>
<keyword evidence="11" id="KW-0547">Nucleotide-binding</keyword>
<keyword evidence="14" id="KW-0408">Iron</keyword>
<dbReference type="CDD" id="cd00130">
    <property type="entry name" value="PAS"/>
    <property type="match status" value="3"/>
</dbReference>
<dbReference type="PATRIC" id="fig|512763.3.peg.3197"/>
<evidence type="ECO:0000259" key="21">
    <source>
        <dbReference type="PROSITE" id="PS50113"/>
    </source>
</evidence>
<feature type="domain" description="Histidine kinase" evidence="19">
    <location>
        <begin position="834"/>
        <end position="1028"/>
    </location>
</feature>
<dbReference type="InterPro" id="IPR050482">
    <property type="entry name" value="Sensor_HK_TwoCompSys"/>
</dbReference>
<dbReference type="SMART" id="SM00387">
    <property type="entry name" value="HATPase_c"/>
    <property type="match status" value="1"/>
</dbReference>
<evidence type="ECO:0000313" key="23">
    <source>
        <dbReference type="Proteomes" id="UP000061382"/>
    </source>
</evidence>
<keyword evidence="23" id="KW-1185">Reference proteome</keyword>
<evidence type="ECO:0000256" key="5">
    <source>
        <dbReference type="ARBA" id="ARBA00017322"/>
    </source>
</evidence>
<dbReference type="Pfam" id="PF08447">
    <property type="entry name" value="PAS_3"/>
    <property type="match status" value="1"/>
</dbReference>
<dbReference type="Gene3D" id="1.20.5.1930">
    <property type="match status" value="1"/>
</dbReference>
<evidence type="ECO:0000259" key="20">
    <source>
        <dbReference type="PROSITE" id="PS50112"/>
    </source>
</evidence>
<dbReference type="InterPro" id="IPR011712">
    <property type="entry name" value="Sig_transdc_His_kin_sub3_dim/P"/>
</dbReference>
<dbReference type="NCBIfam" id="TIGR00229">
    <property type="entry name" value="sensory_box"/>
    <property type="match status" value="3"/>
</dbReference>
<evidence type="ECO:0000256" key="16">
    <source>
        <dbReference type="ARBA" id="ARBA00023014"/>
    </source>
</evidence>
<dbReference type="SUPFAM" id="SSF55785">
    <property type="entry name" value="PYP-like sensor domain (PAS domain)"/>
    <property type="match status" value="6"/>
</dbReference>
<dbReference type="AlphaFoldDB" id="A0A0N7HWR3"/>
<dbReference type="InterPro" id="IPR001610">
    <property type="entry name" value="PAC"/>
</dbReference>
<dbReference type="Pfam" id="PF07730">
    <property type="entry name" value="HisKA_3"/>
    <property type="match status" value="1"/>
</dbReference>
<dbReference type="PANTHER" id="PTHR24421:SF10">
    <property type="entry name" value="NITRATE_NITRITE SENSOR PROTEIN NARQ"/>
    <property type="match status" value="1"/>
</dbReference>
<keyword evidence="12" id="KW-0418">Kinase</keyword>